<dbReference type="PROSITE" id="PS50144">
    <property type="entry name" value="MATH"/>
    <property type="match status" value="1"/>
</dbReference>
<sequence length="400" mass="45367">MEVDRNLPSHVKYWLTATSRNDCFFVLGSESDKTKRIGAIKIFLFGHSEPLRHMLENSELAEQGDVRVTDIEPETFWTFLTCVYGGTDIVLPKLSFKESVNLLYVLDKYLVTEIKPKVVSHSLEFLPLNLNNVFCALSNPVCFQDEVLAKEILKMIQSNGDKVLTSEHVLQLSAQSLLLIVKAECLNTSETNVWDAVVKWAKHTTKSNEGEVLRNQILSHLRFIRLCTFGSEDFCKKVVPTGIVTKEEVFEICNYFGTGIAPKLEYICNITAPRLQTKTEITINLVVDGLSNVFRNKSQTFIFDNYYWEFKLSQEGNHLSYRLLCKDTSKTSWNIPVAVKMALINQKLGVSIVKTFSATYSKGSNDWGDSQFCTWAQLVDVSNGFVKNNTIIALVNVKRQ</sequence>
<dbReference type="PANTHER" id="PTHR45774">
    <property type="entry name" value="BTB/POZ DOMAIN-CONTAINING"/>
    <property type="match status" value="1"/>
</dbReference>
<proteinExistence type="predicted"/>
<dbReference type="InterPro" id="IPR008974">
    <property type="entry name" value="TRAF-like"/>
</dbReference>
<gene>
    <name evidence="2" type="ORF">g.12408</name>
</gene>
<dbReference type="InterPro" id="IPR011705">
    <property type="entry name" value="BACK"/>
</dbReference>
<dbReference type="SMART" id="SM00875">
    <property type="entry name" value="BACK"/>
    <property type="match status" value="1"/>
</dbReference>
<evidence type="ECO:0000259" key="1">
    <source>
        <dbReference type="PROSITE" id="PS50144"/>
    </source>
</evidence>
<dbReference type="AlphaFoldDB" id="A0A1B6L769"/>
<dbReference type="Gene3D" id="1.25.40.420">
    <property type="match status" value="1"/>
</dbReference>
<dbReference type="PANTHER" id="PTHR45774:SF3">
    <property type="entry name" value="BTB (POZ) DOMAIN-CONTAINING 2B-RELATED"/>
    <property type="match status" value="1"/>
</dbReference>
<dbReference type="EMBL" id="GEBQ01020516">
    <property type="protein sequence ID" value="JAT19461.1"/>
    <property type="molecule type" value="Transcribed_RNA"/>
</dbReference>
<dbReference type="InterPro" id="IPR011333">
    <property type="entry name" value="SKP1/BTB/POZ_sf"/>
</dbReference>
<dbReference type="Pfam" id="PF22486">
    <property type="entry name" value="MATH_2"/>
    <property type="match status" value="1"/>
</dbReference>
<dbReference type="Pfam" id="PF07707">
    <property type="entry name" value="BACK"/>
    <property type="match status" value="1"/>
</dbReference>
<dbReference type="Gene3D" id="2.60.210.10">
    <property type="entry name" value="Apoptosis, Tumor Necrosis Factor Receptor Associated Protein 2, Chain A"/>
    <property type="match status" value="1"/>
</dbReference>
<dbReference type="Pfam" id="PF00651">
    <property type="entry name" value="BTB"/>
    <property type="match status" value="1"/>
</dbReference>
<dbReference type="SUPFAM" id="SSF54695">
    <property type="entry name" value="POZ domain"/>
    <property type="match status" value="1"/>
</dbReference>
<dbReference type="CDD" id="cd00121">
    <property type="entry name" value="MATH"/>
    <property type="match status" value="1"/>
</dbReference>
<reference evidence="2" key="1">
    <citation type="submission" date="2015-11" db="EMBL/GenBank/DDBJ databases">
        <title>De novo transcriptome assembly of four potential Pierce s Disease insect vectors from Arizona vineyards.</title>
        <authorList>
            <person name="Tassone E.E."/>
        </authorList>
    </citation>
    <scope>NUCLEOTIDE SEQUENCE</scope>
</reference>
<dbReference type="InterPro" id="IPR000210">
    <property type="entry name" value="BTB/POZ_dom"/>
</dbReference>
<dbReference type="InterPro" id="IPR002083">
    <property type="entry name" value="MATH/TRAF_dom"/>
</dbReference>
<protein>
    <recommendedName>
        <fullName evidence="1">MATH domain-containing protein</fullName>
    </recommendedName>
</protein>
<evidence type="ECO:0000313" key="2">
    <source>
        <dbReference type="EMBL" id="JAT19461.1"/>
    </source>
</evidence>
<dbReference type="Gene3D" id="3.30.710.10">
    <property type="entry name" value="Potassium Channel Kv1.1, Chain A"/>
    <property type="match status" value="1"/>
</dbReference>
<dbReference type="SUPFAM" id="SSF49599">
    <property type="entry name" value="TRAF domain-like"/>
    <property type="match status" value="1"/>
</dbReference>
<name>A0A1B6L769_9HEMI</name>
<accession>A0A1B6L769</accession>
<feature type="domain" description="MATH" evidence="1">
    <location>
        <begin position="280"/>
        <end position="397"/>
    </location>
</feature>
<organism evidence="2">
    <name type="scientific">Graphocephala atropunctata</name>
    <dbReference type="NCBI Taxonomy" id="36148"/>
    <lineage>
        <taxon>Eukaryota</taxon>
        <taxon>Metazoa</taxon>
        <taxon>Ecdysozoa</taxon>
        <taxon>Arthropoda</taxon>
        <taxon>Hexapoda</taxon>
        <taxon>Insecta</taxon>
        <taxon>Pterygota</taxon>
        <taxon>Neoptera</taxon>
        <taxon>Paraneoptera</taxon>
        <taxon>Hemiptera</taxon>
        <taxon>Auchenorrhyncha</taxon>
        <taxon>Membracoidea</taxon>
        <taxon>Cicadellidae</taxon>
        <taxon>Cicadellinae</taxon>
        <taxon>Cicadellini</taxon>
        <taxon>Graphocephala</taxon>
    </lineage>
</organism>